<accession>A0A4C1YT14</accession>
<reference evidence="1 2" key="1">
    <citation type="journal article" date="2019" name="Commun. Biol.">
        <title>The bagworm genome reveals a unique fibroin gene that provides high tensile strength.</title>
        <authorList>
            <person name="Kono N."/>
            <person name="Nakamura H."/>
            <person name="Ohtoshi R."/>
            <person name="Tomita M."/>
            <person name="Numata K."/>
            <person name="Arakawa K."/>
        </authorList>
    </citation>
    <scope>NUCLEOTIDE SEQUENCE [LARGE SCALE GENOMIC DNA]</scope>
</reference>
<gene>
    <name evidence="1" type="ORF">EVAR_98761_1</name>
</gene>
<organism evidence="1 2">
    <name type="scientific">Eumeta variegata</name>
    <name type="common">Bagworm moth</name>
    <name type="synonym">Eumeta japonica</name>
    <dbReference type="NCBI Taxonomy" id="151549"/>
    <lineage>
        <taxon>Eukaryota</taxon>
        <taxon>Metazoa</taxon>
        <taxon>Ecdysozoa</taxon>
        <taxon>Arthropoda</taxon>
        <taxon>Hexapoda</taxon>
        <taxon>Insecta</taxon>
        <taxon>Pterygota</taxon>
        <taxon>Neoptera</taxon>
        <taxon>Endopterygota</taxon>
        <taxon>Lepidoptera</taxon>
        <taxon>Glossata</taxon>
        <taxon>Ditrysia</taxon>
        <taxon>Tineoidea</taxon>
        <taxon>Psychidae</taxon>
        <taxon>Oiketicinae</taxon>
        <taxon>Eumeta</taxon>
    </lineage>
</organism>
<comment type="caution">
    <text evidence="1">The sequence shown here is derived from an EMBL/GenBank/DDBJ whole genome shotgun (WGS) entry which is preliminary data.</text>
</comment>
<proteinExistence type="predicted"/>
<name>A0A4C1YT14_EUMVA</name>
<evidence type="ECO:0000313" key="1">
    <source>
        <dbReference type="EMBL" id="GBP79621.1"/>
    </source>
</evidence>
<sequence length="112" mass="12886">MRDADICRRSELNAEPEYKIAQYKSVQNGAKEEGRPAIFWKSVRSCIARGRSDDYCVVSALGARARRESDPEARELAETDASYILYDICQIRVTFVSRRRRCRVRLIRPAGD</sequence>
<protein>
    <submittedName>
        <fullName evidence="1">Uncharacterized protein</fullName>
    </submittedName>
</protein>
<dbReference type="Proteomes" id="UP000299102">
    <property type="component" value="Unassembled WGS sequence"/>
</dbReference>
<dbReference type="EMBL" id="BGZK01001421">
    <property type="protein sequence ID" value="GBP79621.1"/>
    <property type="molecule type" value="Genomic_DNA"/>
</dbReference>
<keyword evidence="2" id="KW-1185">Reference proteome</keyword>
<evidence type="ECO:0000313" key="2">
    <source>
        <dbReference type="Proteomes" id="UP000299102"/>
    </source>
</evidence>
<dbReference type="AlphaFoldDB" id="A0A4C1YT14"/>